<sequence>SGGGVRWPINLAMGHCLRHRSFDGKDDDRQPSDEPSYVPSQFGLVVIGVTTDSTNH</sequence>
<evidence type="ECO:0000313" key="1">
    <source>
        <dbReference type="EMBL" id="MCD7462177.1"/>
    </source>
</evidence>
<reference evidence="1 2" key="1">
    <citation type="journal article" date="2021" name="BMC Genomics">
        <title>Datura genome reveals duplications of psychoactive alkaloid biosynthetic genes and high mutation rate following tissue culture.</title>
        <authorList>
            <person name="Rajewski A."/>
            <person name="Carter-House D."/>
            <person name="Stajich J."/>
            <person name="Litt A."/>
        </authorList>
    </citation>
    <scope>NUCLEOTIDE SEQUENCE [LARGE SCALE GENOMIC DNA]</scope>
    <source>
        <strain evidence="1">AR-01</strain>
    </source>
</reference>
<keyword evidence="2" id="KW-1185">Reference proteome</keyword>
<dbReference type="Proteomes" id="UP000823775">
    <property type="component" value="Unassembled WGS sequence"/>
</dbReference>
<gene>
    <name evidence="1" type="ORF">HAX54_047932</name>
</gene>
<name>A0ABS8ST82_DATST</name>
<feature type="non-terminal residue" evidence="1">
    <location>
        <position position="1"/>
    </location>
</feature>
<accession>A0ABS8ST82</accession>
<protein>
    <submittedName>
        <fullName evidence="1">Uncharacterized protein</fullName>
    </submittedName>
</protein>
<proteinExistence type="predicted"/>
<organism evidence="1 2">
    <name type="scientific">Datura stramonium</name>
    <name type="common">Jimsonweed</name>
    <name type="synonym">Common thornapple</name>
    <dbReference type="NCBI Taxonomy" id="4076"/>
    <lineage>
        <taxon>Eukaryota</taxon>
        <taxon>Viridiplantae</taxon>
        <taxon>Streptophyta</taxon>
        <taxon>Embryophyta</taxon>
        <taxon>Tracheophyta</taxon>
        <taxon>Spermatophyta</taxon>
        <taxon>Magnoliopsida</taxon>
        <taxon>eudicotyledons</taxon>
        <taxon>Gunneridae</taxon>
        <taxon>Pentapetalae</taxon>
        <taxon>asterids</taxon>
        <taxon>lamiids</taxon>
        <taxon>Solanales</taxon>
        <taxon>Solanaceae</taxon>
        <taxon>Solanoideae</taxon>
        <taxon>Datureae</taxon>
        <taxon>Datura</taxon>
    </lineage>
</organism>
<comment type="caution">
    <text evidence="1">The sequence shown here is derived from an EMBL/GenBank/DDBJ whole genome shotgun (WGS) entry which is preliminary data.</text>
</comment>
<dbReference type="EMBL" id="JACEIK010000785">
    <property type="protein sequence ID" value="MCD7462177.1"/>
    <property type="molecule type" value="Genomic_DNA"/>
</dbReference>
<evidence type="ECO:0000313" key="2">
    <source>
        <dbReference type="Proteomes" id="UP000823775"/>
    </source>
</evidence>